<dbReference type="InterPro" id="IPR004843">
    <property type="entry name" value="Calcineurin-like_PHP"/>
</dbReference>
<dbReference type="PROSITE" id="PS51272">
    <property type="entry name" value="SLH"/>
    <property type="match status" value="3"/>
</dbReference>
<keyword evidence="1" id="KW-0732">Signal</keyword>
<accession>A0A6C0P080</accession>
<dbReference type="GO" id="GO:0046872">
    <property type="term" value="F:metal ion binding"/>
    <property type="evidence" value="ECO:0007669"/>
    <property type="project" value="InterPro"/>
</dbReference>
<feature type="domain" description="SLH" evidence="3">
    <location>
        <begin position="909"/>
        <end position="967"/>
    </location>
</feature>
<reference evidence="4 5" key="1">
    <citation type="submission" date="2020-02" db="EMBL/GenBank/DDBJ databases">
        <title>Paenibacillus sp. nov., isolated from rhizosphere soil of tomato.</title>
        <authorList>
            <person name="Weon H.-Y."/>
            <person name="Lee S.A."/>
        </authorList>
    </citation>
    <scope>NUCLEOTIDE SEQUENCE [LARGE SCALE GENOMIC DNA]</scope>
    <source>
        <strain evidence="4 5">14171R-81</strain>
    </source>
</reference>
<organism evidence="4 5">
    <name type="scientific">Paenibacillus rhizovicinus</name>
    <dbReference type="NCBI Taxonomy" id="2704463"/>
    <lineage>
        <taxon>Bacteria</taxon>
        <taxon>Bacillati</taxon>
        <taxon>Bacillota</taxon>
        <taxon>Bacilli</taxon>
        <taxon>Bacillales</taxon>
        <taxon>Paenibacillaceae</taxon>
        <taxon>Paenibacillus</taxon>
    </lineage>
</organism>
<dbReference type="KEGG" id="prz:GZH47_14630"/>
<dbReference type="InterPro" id="IPR008963">
    <property type="entry name" value="Purple_acid_Pase-like_N"/>
</dbReference>
<dbReference type="InterPro" id="IPR029052">
    <property type="entry name" value="Metallo-depent_PP-like"/>
</dbReference>
<dbReference type="GO" id="GO:0003993">
    <property type="term" value="F:acid phosphatase activity"/>
    <property type="evidence" value="ECO:0007669"/>
    <property type="project" value="InterPro"/>
</dbReference>
<dbReference type="SUPFAM" id="SSF56300">
    <property type="entry name" value="Metallo-dependent phosphatases"/>
    <property type="match status" value="1"/>
</dbReference>
<dbReference type="EMBL" id="CP048286">
    <property type="protein sequence ID" value="QHW31930.1"/>
    <property type="molecule type" value="Genomic_DNA"/>
</dbReference>
<feature type="compositionally biased region" description="Low complexity" evidence="2">
    <location>
        <begin position="796"/>
        <end position="834"/>
    </location>
</feature>
<feature type="compositionally biased region" description="Gly residues" evidence="2">
    <location>
        <begin position="772"/>
        <end position="795"/>
    </location>
</feature>
<dbReference type="RefSeq" id="WP_162640736.1">
    <property type="nucleotide sequence ID" value="NZ_CP048286.1"/>
</dbReference>
<feature type="region of interest" description="Disordered" evidence="2">
    <location>
        <begin position="766"/>
        <end position="847"/>
    </location>
</feature>
<sequence length="1033" mass="110715">MKVKLKAKWRGLTLALFVCTILFSIGILNVSAESTIIKGPYLLYTGSNSAMSVLWQTSDSQPNTIKWGTDTTYSLGEKSVETYGSDNQHKIDLTELQPATKYYYEVDGQAGSFVTAPAADATSVKFLSYGDSRTQPAYQEQVAALAREAYTADPAYQSLLLNSGDIASSDSESNWTAQYFMNDKTAYPALSALQSEVPMMGARGNHEGVGSVYEKYFPYPYVNDFYWSFDYGPVHISVMDEYADFKPGSAQYNWLINDLSTTTKPWKIVMGHQPAWGAGTHENNTDLQKYIHPILQQFGVPLYLNGHNHNYARAVVDGIQYITSGGGGAPSYDVDPSWPNIVTADKSYFLTKFDIEGDTMKVTSRRIDGTDIETITVKNTQTQLDISELTMTPDKDTLQTASPESSIKLGLAAVDSKNANVDLAGAVVRYFTDKPDRLTIAGDGTVSLKNKPVFNESAQVWAEIYDGSKLVTSNKVTIKIQNPDGLAEATLTTDRGSLSGDAKAKLGLSGKDSLGADLDLSSATVVYKPSLEDVLSISADGTVTVKNTPARTTAVTIQAAVTVGGITVDSNSVSILVGPSAGEDAQVLVAPIKGQYDDTEELADGTLDLESSDLEIVTEDSNQQILLRFADLAIPKGAKILDAYIQFSVDEPDKNVDPFDVNIYAEDVANSQLQDPPNVSSRVKTKDSVNWKDIPKWEVEHEAGPDQQTPNVASLVQDIVNKDEWVEGNTLGFILTGQGTRTAESFEGAGTHAEQIPQLHVIYQKADTTNPGNGGGTTPPSNGGGTTPPSNGGGTTPPDNGNGTTPPDNGNGTTNPGNGSGTTNPGNGSGTTNPGNGGGTPVIPANPFKDVDSHYDWAKDAIAVLADKGIINGTSATVFEPGKQITRADFMEMLVRMLDLKADVTSNFSDVKANDYFYKALGIVKALGIANGTGDDKFNPREFISRQDMMVLMSRAMDVTGMLDLSGTQADLNGFKDTAKLAPYAVKAVEEMINAGIVKGSGSLLNPTGQATRAETAQMIYRLYLMLQQNGSL</sequence>
<dbReference type="Gene3D" id="2.60.40.380">
    <property type="entry name" value="Purple acid phosphatase-like, N-terminal"/>
    <property type="match status" value="1"/>
</dbReference>
<evidence type="ECO:0000313" key="5">
    <source>
        <dbReference type="Proteomes" id="UP000479114"/>
    </source>
</evidence>
<protein>
    <recommendedName>
        <fullName evidence="3">SLH domain-containing protein</fullName>
    </recommendedName>
</protein>
<dbReference type="InterPro" id="IPR001119">
    <property type="entry name" value="SLH_dom"/>
</dbReference>
<dbReference type="Proteomes" id="UP000479114">
    <property type="component" value="Chromosome"/>
</dbReference>
<dbReference type="Gene3D" id="3.60.21.10">
    <property type="match status" value="1"/>
</dbReference>
<feature type="domain" description="SLH" evidence="3">
    <location>
        <begin position="845"/>
        <end position="908"/>
    </location>
</feature>
<evidence type="ECO:0000259" key="3">
    <source>
        <dbReference type="PROSITE" id="PS51272"/>
    </source>
</evidence>
<dbReference type="PANTHER" id="PTHR22953:SF153">
    <property type="entry name" value="PURPLE ACID PHOSPHATASE"/>
    <property type="match status" value="1"/>
</dbReference>
<dbReference type="Pfam" id="PF16656">
    <property type="entry name" value="Pur_ac_phosph_N"/>
    <property type="match status" value="1"/>
</dbReference>
<dbReference type="Pfam" id="PF00395">
    <property type="entry name" value="SLH"/>
    <property type="match status" value="3"/>
</dbReference>
<dbReference type="AlphaFoldDB" id="A0A6C0P080"/>
<evidence type="ECO:0000256" key="1">
    <source>
        <dbReference type="ARBA" id="ARBA00022729"/>
    </source>
</evidence>
<name>A0A6C0P080_9BACL</name>
<dbReference type="SUPFAM" id="SSF49363">
    <property type="entry name" value="Purple acid phosphatase, N-terminal domain"/>
    <property type="match status" value="1"/>
</dbReference>
<dbReference type="PANTHER" id="PTHR22953">
    <property type="entry name" value="ACID PHOSPHATASE RELATED"/>
    <property type="match status" value="1"/>
</dbReference>
<feature type="domain" description="SLH" evidence="3">
    <location>
        <begin position="972"/>
        <end position="1033"/>
    </location>
</feature>
<gene>
    <name evidence="4" type="ORF">GZH47_14630</name>
</gene>
<dbReference type="Pfam" id="PF00149">
    <property type="entry name" value="Metallophos"/>
    <property type="match status" value="1"/>
</dbReference>
<proteinExistence type="predicted"/>
<keyword evidence="5" id="KW-1185">Reference proteome</keyword>
<evidence type="ECO:0000256" key="2">
    <source>
        <dbReference type="SAM" id="MobiDB-lite"/>
    </source>
</evidence>
<dbReference type="InterPro" id="IPR039331">
    <property type="entry name" value="PAPs-like"/>
</dbReference>
<dbReference type="InterPro" id="IPR015914">
    <property type="entry name" value="PAPs_N"/>
</dbReference>
<evidence type="ECO:0000313" key="4">
    <source>
        <dbReference type="EMBL" id="QHW31930.1"/>
    </source>
</evidence>